<evidence type="ECO:0000313" key="7">
    <source>
        <dbReference type="EMBL" id="OHA06205.1"/>
    </source>
</evidence>
<evidence type="ECO:0000256" key="5">
    <source>
        <dbReference type="ARBA" id="ARBA00023136"/>
    </source>
</evidence>
<keyword evidence="2" id="KW-1003">Cell membrane</keyword>
<comment type="caution">
    <text evidence="7">The sequence shown here is derived from an EMBL/GenBank/DDBJ whole genome shotgun (WGS) entry which is preliminary data.</text>
</comment>
<dbReference type="PANTHER" id="PTHR39087:SF2">
    <property type="entry name" value="UPF0104 MEMBRANE PROTEIN MJ1595"/>
    <property type="match status" value="1"/>
</dbReference>
<feature type="transmembrane region" description="Helical" evidence="6">
    <location>
        <begin position="73"/>
        <end position="90"/>
    </location>
</feature>
<comment type="subcellular location">
    <subcellularLocation>
        <location evidence="1">Cell membrane</location>
        <topology evidence="1">Multi-pass membrane protein</topology>
    </subcellularLocation>
</comment>
<evidence type="ECO:0000313" key="8">
    <source>
        <dbReference type="Proteomes" id="UP000177982"/>
    </source>
</evidence>
<protein>
    <recommendedName>
        <fullName evidence="9">Flippase-like domain-containing protein</fullName>
    </recommendedName>
</protein>
<feature type="transmembrane region" description="Helical" evidence="6">
    <location>
        <begin position="212"/>
        <end position="235"/>
    </location>
</feature>
<dbReference type="Proteomes" id="UP000177982">
    <property type="component" value="Unassembled WGS sequence"/>
</dbReference>
<dbReference type="EMBL" id="MHQO01000036">
    <property type="protein sequence ID" value="OHA06205.1"/>
    <property type="molecule type" value="Genomic_DNA"/>
</dbReference>
<dbReference type="PANTHER" id="PTHR39087">
    <property type="entry name" value="UPF0104 MEMBRANE PROTEIN MJ1595"/>
    <property type="match status" value="1"/>
</dbReference>
<evidence type="ECO:0000256" key="1">
    <source>
        <dbReference type="ARBA" id="ARBA00004651"/>
    </source>
</evidence>
<evidence type="ECO:0008006" key="9">
    <source>
        <dbReference type="Google" id="ProtNLM"/>
    </source>
</evidence>
<keyword evidence="5 6" id="KW-0472">Membrane</keyword>
<feature type="transmembrane region" description="Helical" evidence="6">
    <location>
        <begin position="35"/>
        <end position="53"/>
    </location>
</feature>
<feature type="transmembrane region" description="Helical" evidence="6">
    <location>
        <begin position="292"/>
        <end position="318"/>
    </location>
</feature>
<dbReference type="Pfam" id="PF03706">
    <property type="entry name" value="LPG_synthase_TM"/>
    <property type="match status" value="1"/>
</dbReference>
<sequence>MKSTQSKVFLSIAVAVFLLFFLLRNIPFETIRENIVRIKIIYLYSAFAAYFFANAARSVRFYFLLDGALRPKTIFSITLIHNFLVNLLPFRTGELSYIYLAGRAVPAGLPQGVGSLLISRLFDILIIANLLLVSLAFVSKSVLPETVSGAILLFAIFTVFASCIFIFFASFLFRLLSRALSSVSEFFFRSAFSGENVLAVGEVFMKARRSNYFLKIFAASCCIWFFNFLVGLFLFRALAFDFTFFETVLIFSFPMIVSVVSPIQSFANLGLYEWSLVGGFSMFGVEHASASAVSVVIHGIEIVFALVFGVMGALIYYAGIRKKSA</sequence>
<gene>
    <name evidence="7" type="ORF">A2934_05700</name>
</gene>
<dbReference type="AlphaFoldDB" id="A0A1G2L3G6"/>
<dbReference type="InterPro" id="IPR022791">
    <property type="entry name" value="L-PG_synthase/AglD"/>
</dbReference>
<feature type="transmembrane region" description="Helical" evidence="6">
    <location>
        <begin position="124"/>
        <end position="143"/>
    </location>
</feature>
<name>A0A1G2L3G6_9BACT</name>
<accession>A0A1G2L3G6</accession>
<organism evidence="7 8">
    <name type="scientific">Candidatus Sungbacteria bacterium RIFCSPLOWO2_01_FULL_47_10</name>
    <dbReference type="NCBI Taxonomy" id="1802276"/>
    <lineage>
        <taxon>Bacteria</taxon>
        <taxon>Candidatus Sungiibacteriota</taxon>
    </lineage>
</organism>
<keyword evidence="4 6" id="KW-1133">Transmembrane helix</keyword>
<keyword evidence="3 6" id="KW-0812">Transmembrane</keyword>
<proteinExistence type="predicted"/>
<evidence type="ECO:0000256" key="4">
    <source>
        <dbReference type="ARBA" id="ARBA00022989"/>
    </source>
</evidence>
<feature type="transmembrane region" description="Helical" evidence="6">
    <location>
        <begin position="6"/>
        <end position="23"/>
    </location>
</feature>
<reference evidence="7 8" key="1">
    <citation type="journal article" date="2016" name="Nat. Commun.">
        <title>Thousands of microbial genomes shed light on interconnected biogeochemical processes in an aquifer system.</title>
        <authorList>
            <person name="Anantharaman K."/>
            <person name="Brown C.T."/>
            <person name="Hug L.A."/>
            <person name="Sharon I."/>
            <person name="Castelle C.J."/>
            <person name="Probst A.J."/>
            <person name="Thomas B.C."/>
            <person name="Singh A."/>
            <person name="Wilkins M.J."/>
            <person name="Karaoz U."/>
            <person name="Brodie E.L."/>
            <person name="Williams K.H."/>
            <person name="Hubbard S.S."/>
            <person name="Banfield J.F."/>
        </authorList>
    </citation>
    <scope>NUCLEOTIDE SEQUENCE [LARGE SCALE GENOMIC DNA]</scope>
</reference>
<evidence type="ECO:0000256" key="6">
    <source>
        <dbReference type="SAM" id="Phobius"/>
    </source>
</evidence>
<feature type="transmembrane region" description="Helical" evidence="6">
    <location>
        <begin position="150"/>
        <end position="173"/>
    </location>
</feature>
<evidence type="ECO:0000256" key="3">
    <source>
        <dbReference type="ARBA" id="ARBA00022692"/>
    </source>
</evidence>
<dbReference type="GO" id="GO:0005886">
    <property type="term" value="C:plasma membrane"/>
    <property type="evidence" value="ECO:0007669"/>
    <property type="project" value="UniProtKB-SubCell"/>
</dbReference>
<evidence type="ECO:0000256" key="2">
    <source>
        <dbReference type="ARBA" id="ARBA00022475"/>
    </source>
</evidence>
<feature type="transmembrane region" description="Helical" evidence="6">
    <location>
        <begin position="247"/>
        <end position="272"/>
    </location>
</feature>